<dbReference type="PANTHER" id="PTHR46565">
    <property type="entry name" value="COLD SHOCK DOMAIN PROTEIN 2"/>
    <property type="match status" value="1"/>
</dbReference>
<feature type="compositionally biased region" description="Gly residues" evidence="2">
    <location>
        <begin position="229"/>
        <end position="241"/>
    </location>
</feature>
<keyword evidence="3" id="KW-1133">Transmembrane helix</keyword>
<protein>
    <submittedName>
        <fullName evidence="6">Uncharacterized protein</fullName>
    </submittedName>
</protein>
<dbReference type="GO" id="GO:0003676">
    <property type="term" value="F:nucleic acid binding"/>
    <property type="evidence" value="ECO:0007669"/>
    <property type="project" value="InterPro"/>
</dbReference>
<dbReference type="CDD" id="cd04458">
    <property type="entry name" value="CSP_CDS"/>
    <property type="match status" value="1"/>
</dbReference>
<keyword evidence="1" id="KW-0863">Zinc-finger</keyword>
<feature type="transmembrane region" description="Helical" evidence="3">
    <location>
        <begin position="12"/>
        <end position="36"/>
    </location>
</feature>
<keyword evidence="3" id="KW-0472">Membrane</keyword>
<dbReference type="Gene3D" id="4.10.60.10">
    <property type="entry name" value="Zinc finger, CCHC-type"/>
    <property type="match status" value="1"/>
</dbReference>
<keyword evidence="3" id="KW-0812">Transmembrane</keyword>
<dbReference type="Gene3D" id="2.40.50.140">
    <property type="entry name" value="Nucleic acid-binding proteins"/>
    <property type="match status" value="1"/>
</dbReference>
<evidence type="ECO:0000256" key="2">
    <source>
        <dbReference type="SAM" id="MobiDB-lite"/>
    </source>
</evidence>
<dbReference type="PROSITE" id="PS50158">
    <property type="entry name" value="ZF_CCHC"/>
    <property type="match status" value="2"/>
</dbReference>
<dbReference type="PRINTS" id="PR00050">
    <property type="entry name" value="COLDSHOCK"/>
</dbReference>
<evidence type="ECO:0000313" key="6">
    <source>
        <dbReference type="EMBL" id="CAH9113303.1"/>
    </source>
</evidence>
<evidence type="ECO:0000259" key="4">
    <source>
        <dbReference type="PROSITE" id="PS50158"/>
    </source>
</evidence>
<dbReference type="Pfam" id="PF00098">
    <property type="entry name" value="zf-CCHC"/>
    <property type="match status" value="2"/>
</dbReference>
<feature type="domain" description="CCHC-type" evidence="4">
    <location>
        <begin position="283"/>
        <end position="296"/>
    </location>
</feature>
<dbReference type="InterPro" id="IPR019844">
    <property type="entry name" value="CSD_CS"/>
</dbReference>
<dbReference type="AlphaFoldDB" id="A0AAV0E0T1"/>
<reference evidence="6" key="1">
    <citation type="submission" date="2022-07" db="EMBL/GenBank/DDBJ databases">
        <authorList>
            <person name="Macas J."/>
            <person name="Novak P."/>
            <person name="Neumann P."/>
        </authorList>
    </citation>
    <scope>NUCLEOTIDE SEQUENCE</scope>
</reference>
<sequence>MEKWVKLGGVALGARLISLALCTFTCLCVALDPFVLSKSRNAFETLRTYLQILHVIISLIVIFLESRFFSAIFPEEFMSLVASALLIHRYFYDNLWEGVEKTHFSLCSFTLGVQFVFLVKACCLFYHVVCLLEKNAEGQLGFVSKKQSTKAEGDEGSRQTGSVKWFSDEKGFGFITPDGGGNDLFVHQSGVRSEGGRVLGEGEKVEFIVEEGNDGRTKAVDVSRPNGGPIQGLGGAGGGGRGGRRGGGDGGCYRCGEAGHFARECTQSGGGGGRNRYGGSYYCFQCGEEGHFARECHNSNW</sequence>
<evidence type="ECO:0000313" key="7">
    <source>
        <dbReference type="Proteomes" id="UP001152523"/>
    </source>
</evidence>
<keyword evidence="1" id="KW-0479">Metal-binding</keyword>
<dbReference type="InterPro" id="IPR001878">
    <property type="entry name" value="Znf_CCHC"/>
</dbReference>
<comment type="caution">
    <text evidence="6">The sequence shown here is derived from an EMBL/GenBank/DDBJ whole genome shotgun (WGS) entry which is preliminary data.</text>
</comment>
<dbReference type="SMART" id="SM00357">
    <property type="entry name" value="CSP"/>
    <property type="match status" value="1"/>
</dbReference>
<dbReference type="PROSITE" id="PS00352">
    <property type="entry name" value="CSD_1"/>
    <property type="match status" value="1"/>
</dbReference>
<feature type="domain" description="CSD" evidence="5">
    <location>
        <begin position="158"/>
        <end position="224"/>
    </location>
</feature>
<evidence type="ECO:0000256" key="3">
    <source>
        <dbReference type="SAM" id="Phobius"/>
    </source>
</evidence>
<organism evidence="6 7">
    <name type="scientific">Cuscuta epithymum</name>
    <dbReference type="NCBI Taxonomy" id="186058"/>
    <lineage>
        <taxon>Eukaryota</taxon>
        <taxon>Viridiplantae</taxon>
        <taxon>Streptophyta</taxon>
        <taxon>Embryophyta</taxon>
        <taxon>Tracheophyta</taxon>
        <taxon>Spermatophyta</taxon>
        <taxon>Magnoliopsida</taxon>
        <taxon>eudicotyledons</taxon>
        <taxon>Gunneridae</taxon>
        <taxon>Pentapetalae</taxon>
        <taxon>asterids</taxon>
        <taxon>lamiids</taxon>
        <taxon>Solanales</taxon>
        <taxon>Convolvulaceae</taxon>
        <taxon>Cuscuteae</taxon>
        <taxon>Cuscuta</taxon>
        <taxon>Cuscuta subgen. Cuscuta</taxon>
    </lineage>
</organism>
<proteinExistence type="predicted"/>
<dbReference type="EMBL" id="CAMAPF010000204">
    <property type="protein sequence ID" value="CAH9113303.1"/>
    <property type="molecule type" value="Genomic_DNA"/>
</dbReference>
<dbReference type="GO" id="GO:0008270">
    <property type="term" value="F:zinc ion binding"/>
    <property type="evidence" value="ECO:0007669"/>
    <property type="project" value="UniProtKB-KW"/>
</dbReference>
<dbReference type="InterPro" id="IPR036875">
    <property type="entry name" value="Znf_CCHC_sf"/>
</dbReference>
<feature type="region of interest" description="Disordered" evidence="2">
    <location>
        <begin position="223"/>
        <end position="243"/>
    </location>
</feature>
<dbReference type="SUPFAM" id="SSF50249">
    <property type="entry name" value="Nucleic acid-binding proteins"/>
    <property type="match status" value="1"/>
</dbReference>
<evidence type="ECO:0000256" key="1">
    <source>
        <dbReference type="PROSITE-ProRule" id="PRU00047"/>
    </source>
</evidence>
<dbReference type="Proteomes" id="UP001152523">
    <property type="component" value="Unassembled WGS sequence"/>
</dbReference>
<dbReference type="InterPro" id="IPR012340">
    <property type="entry name" value="NA-bd_OB-fold"/>
</dbReference>
<feature type="domain" description="CCHC-type" evidence="4">
    <location>
        <begin position="252"/>
        <end position="267"/>
    </location>
</feature>
<keyword evidence="1" id="KW-0862">Zinc</keyword>
<dbReference type="SUPFAM" id="SSF57756">
    <property type="entry name" value="Retrovirus zinc finger-like domains"/>
    <property type="match status" value="1"/>
</dbReference>
<dbReference type="PROSITE" id="PS51857">
    <property type="entry name" value="CSD_2"/>
    <property type="match status" value="1"/>
</dbReference>
<dbReference type="InterPro" id="IPR011129">
    <property type="entry name" value="CSD"/>
</dbReference>
<name>A0AAV0E0T1_9ASTE</name>
<dbReference type="InterPro" id="IPR002059">
    <property type="entry name" value="CSP_DNA-bd"/>
</dbReference>
<dbReference type="PANTHER" id="PTHR46565:SF20">
    <property type="entry name" value="COLD SHOCK DOMAIN-CONTAINING PROTEIN 4"/>
    <property type="match status" value="1"/>
</dbReference>
<dbReference type="SMART" id="SM00343">
    <property type="entry name" value="ZnF_C2HC"/>
    <property type="match status" value="2"/>
</dbReference>
<feature type="transmembrane region" description="Helical" evidence="3">
    <location>
        <begin position="48"/>
        <end position="64"/>
    </location>
</feature>
<keyword evidence="7" id="KW-1185">Reference proteome</keyword>
<dbReference type="Pfam" id="PF00313">
    <property type="entry name" value="CSD"/>
    <property type="match status" value="1"/>
</dbReference>
<evidence type="ECO:0000259" key="5">
    <source>
        <dbReference type="PROSITE" id="PS51857"/>
    </source>
</evidence>
<accession>A0AAV0E0T1</accession>
<gene>
    <name evidence="6" type="ORF">CEPIT_LOCUS20237</name>
</gene>